<feature type="region of interest" description="Disordered" evidence="1">
    <location>
        <begin position="47"/>
        <end position="66"/>
    </location>
</feature>
<name>A0A4S8IVF6_MUSBA</name>
<organism evidence="2 3">
    <name type="scientific">Musa balbisiana</name>
    <name type="common">Banana</name>
    <dbReference type="NCBI Taxonomy" id="52838"/>
    <lineage>
        <taxon>Eukaryota</taxon>
        <taxon>Viridiplantae</taxon>
        <taxon>Streptophyta</taxon>
        <taxon>Embryophyta</taxon>
        <taxon>Tracheophyta</taxon>
        <taxon>Spermatophyta</taxon>
        <taxon>Magnoliopsida</taxon>
        <taxon>Liliopsida</taxon>
        <taxon>Zingiberales</taxon>
        <taxon>Musaceae</taxon>
        <taxon>Musa</taxon>
    </lineage>
</organism>
<gene>
    <name evidence="2" type="ORF">C4D60_Mb10t07940</name>
</gene>
<dbReference type="EMBL" id="PYDT01000008">
    <property type="protein sequence ID" value="THU52818.1"/>
    <property type="molecule type" value="Genomic_DNA"/>
</dbReference>
<dbReference type="AlphaFoldDB" id="A0A4S8IVF6"/>
<dbReference type="Proteomes" id="UP000317650">
    <property type="component" value="Chromosome 10"/>
</dbReference>
<feature type="compositionally biased region" description="Polar residues" evidence="1">
    <location>
        <begin position="54"/>
        <end position="66"/>
    </location>
</feature>
<keyword evidence="3" id="KW-1185">Reference proteome</keyword>
<reference evidence="2 3" key="1">
    <citation type="journal article" date="2019" name="Nat. Plants">
        <title>Genome sequencing of Musa balbisiana reveals subgenome evolution and function divergence in polyploid bananas.</title>
        <authorList>
            <person name="Yao X."/>
        </authorList>
    </citation>
    <scope>NUCLEOTIDE SEQUENCE [LARGE SCALE GENOMIC DNA]</scope>
    <source>
        <strain evidence="3">cv. DH-PKW</strain>
        <tissue evidence="2">Leaves</tissue>
    </source>
</reference>
<proteinExistence type="predicted"/>
<accession>A0A4S8IVF6</accession>
<evidence type="ECO:0000313" key="2">
    <source>
        <dbReference type="EMBL" id="THU52818.1"/>
    </source>
</evidence>
<evidence type="ECO:0000313" key="3">
    <source>
        <dbReference type="Proteomes" id="UP000317650"/>
    </source>
</evidence>
<sequence>MDPVRLANLDIYNQKSHVCARDTIIAVLEISLTHGFDSYGHSVSIRSGAHRNGDSNPSEKIPSSSTVHHDWMLTEGCHGDGNSHTKSMTKVKHGLFLQAKGRRKVADGQVTLGLFGKIQHKA</sequence>
<comment type="caution">
    <text evidence="2">The sequence shown here is derived from an EMBL/GenBank/DDBJ whole genome shotgun (WGS) entry which is preliminary data.</text>
</comment>
<evidence type="ECO:0000256" key="1">
    <source>
        <dbReference type="SAM" id="MobiDB-lite"/>
    </source>
</evidence>
<protein>
    <submittedName>
        <fullName evidence="2">Uncharacterized protein</fullName>
    </submittedName>
</protein>